<proteinExistence type="predicted"/>
<feature type="region of interest" description="Disordered" evidence="2">
    <location>
        <begin position="1"/>
        <end position="63"/>
    </location>
</feature>
<dbReference type="EMBL" id="HE601000">
    <property type="protein sequence ID" value="CAP38481.1"/>
    <property type="molecule type" value="Genomic_DNA"/>
</dbReference>
<dbReference type="RefSeq" id="XP_002632931.1">
    <property type="nucleotide sequence ID" value="XM_002632885.1"/>
</dbReference>
<protein>
    <submittedName>
        <fullName evidence="3">Protein CBG21685</fullName>
    </submittedName>
</protein>
<evidence type="ECO:0000313" key="3">
    <source>
        <dbReference type="EMBL" id="CAP38481.1"/>
    </source>
</evidence>
<dbReference type="AlphaFoldDB" id="A8Y0R1"/>
<evidence type="ECO:0000256" key="2">
    <source>
        <dbReference type="SAM" id="MobiDB-lite"/>
    </source>
</evidence>
<reference evidence="3 4" key="1">
    <citation type="journal article" date="2003" name="PLoS Biol.">
        <title>The genome sequence of Caenorhabditis briggsae: a platform for comparative genomics.</title>
        <authorList>
            <person name="Stein L.D."/>
            <person name="Bao Z."/>
            <person name="Blasiar D."/>
            <person name="Blumenthal T."/>
            <person name="Brent M.R."/>
            <person name="Chen N."/>
            <person name="Chinwalla A."/>
            <person name="Clarke L."/>
            <person name="Clee C."/>
            <person name="Coghlan A."/>
            <person name="Coulson A."/>
            <person name="D'Eustachio P."/>
            <person name="Fitch D.H."/>
            <person name="Fulton L.A."/>
            <person name="Fulton R.E."/>
            <person name="Griffiths-Jones S."/>
            <person name="Harris T.W."/>
            <person name="Hillier L.W."/>
            <person name="Kamath R."/>
            <person name="Kuwabara P.E."/>
            <person name="Mardis E.R."/>
            <person name="Marra M.A."/>
            <person name="Miner T.L."/>
            <person name="Minx P."/>
            <person name="Mullikin J.C."/>
            <person name="Plumb R.W."/>
            <person name="Rogers J."/>
            <person name="Schein J.E."/>
            <person name="Sohrmann M."/>
            <person name="Spieth J."/>
            <person name="Stajich J.E."/>
            <person name="Wei C."/>
            <person name="Willey D."/>
            <person name="Wilson R.K."/>
            <person name="Durbin R."/>
            <person name="Waterston R.H."/>
        </authorList>
    </citation>
    <scope>NUCLEOTIDE SEQUENCE [LARGE SCALE GENOMIC DNA]</scope>
    <source>
        <strain evidence="3 4">AF16</strain>
    </source>
</reference>
<feature type="compositionally biased region" description="Pro residues" evidence="2">
    <location>
        <begin position="18"/>
        <end position="32"/>
    </location>
</feature>
<keyword evidence="1" id="KW-0175">Coiled coil</keyword>
<dbReference type="GeneID" id="8574926"/>
<reference evidence="3 4" key="2">
    <citation type="journal article" date="2011" name="PLoS Genet.">
        <title>Caenorhabditis briggsae recombinant inbred line genotypes reveal inter-strain incompatibility and the evolution of recombination.</title>
        <authorList>
            <person name="Ross J.A."/>
            <person name="Koboldt D.C."/>
            <person name="Staisch J.E."/>
            <person name="Chamberlin H.M."/>
            <person name="Gupta B.P."/>
            <person name="Miller R.D."/>
            <person name="Baird S.E."/>
            <person name="Haag E.S."/>
        </authorList>
    </citation>
    <scope>NUCLEOTIDE SEQUENCE [LARGE SCALE GENOMIC DNA]</scope>
    <source>
        <strain evidence="3 4">AF16</strain>
    </source>
</reference>
<feature type="coiled-coil region" evidence="1">
    <location>
        <begin position="70"/>
        <end position="104"/>
    </location>
</feature>
<dbReference type="InParanoid" id="A8Y0R1"/>
<dbReference type="Proteomes" id="UP000008549">
    <property type="component" value="Unassembled WGS sequence"/>
</dbReference>
<accession>A8Y0R1</accession>
<evidence type="ECO:0000256" key="1">
    <source>
        <dbReference type="SAM" id="Coils"/>
    </source>
</evidence>
<name>A8Y0R1_CAEBR</name>
<gene>
    <name evidence="3" type="ORF">CBG21685</name>
    <name evidence="3" type="ORF">CBG_21685</name>
</gene>
<dbReference type="STRING" id="6238.A8Y0R1"/>
<dbReference type="FunCoup" id="A8Y0R1">
    <property type="interactions" value="320"/>
</dbReference>
<dbReference type="KEGG" id="cbr:CBG_21685"/>
<keyword evidence="4" id="KW-1185">Reference proteome</keyword>
<sequence length="299" mass="32856">MTPVNDDFSRAPSSEPLEGPPPPTTRPPPTPDPESSSPTKSPPRKLPFLNTQNLRKRGRPKAISASETHVNALLIRVAALEARIERQDEKIASLEAAIKAAETISGNNYDPPLGVGPPKPKTKQVSCALYADVLRGSPLASKVSSQLELADDQQGIDKLFIENIIEHFPADLPKPKPTDNFRVKCRNTETYARPLKVRFSSQTDQRLQVLHSDMLDNQIDLHFVTESFLSPSVPDSLSSSSTLHCLRFDRRSPSPKGKGGGVAVFARKDIQLVEADSLSSQFYPLHHCETITVDLLQIS</sequence>
<organism evidence="3 4">
    <name type="scientific">Caenorhabditis briggsae</name>
    <dbReference type="NCBI Taxonomy" id="6238"/>
    <lineage>
        <taxon>Eukaryota</taxon>
        <taxon>Metazoa</taxon>
        <taxon>Ecdysozoa</taxon>
        <taxon>Nematoda</taxon>
        <taxon>Chromadorea</taxon>
        <taxon>Rhabditida</taxon>
        <taxon>Rhabditina</taxon>
        <taxon>Rhabditomorpha</taxon>
        <taxon>Rhabditoidea</taxon>
        <taxon>Rhabditidae</taxon>
        <taxon>Peloderinae</taxon>
        <taxon>Caenorhabditis</taxon>
    </lineage>
</organism>
<dbReference type="CTD" id="8574926"/>
<dbReference type="eggNOG" id="KOG1075">
    <property type="taxonomic scope" value="Eukaryota"/>
</dbReference>
<evidence type="ECO:0000313" key="4">
    <source>
        <dbReference type="Proteomes" id="UP000008549"/>
    </source>
</evidence>
<dbReference type="HOGENOM" id="CLU_931356_0_0_1"/>